<dbReference type="PANTHER" id="PTHR43080:SF2">
    <property type="entry name" value="CBS DOMAIN-CONTAINING PROTEIN"/>
    <property type="match status" value="1"/>
</dbReference>
<dbReference type="InterPro" id="IPR017080">
    <property type="entry name" value="UCP036990_CBS_BON"/>
</dbReference>
<evidence type="ECO:0000259" key="3">
    <source>
        <dbReference type="PROSITE" id="PS50914"/>
    </source>
</evidence>
<dbReference type="InterPro" id="IPR051257">
    <property type="entry name" value="Diverse_CBS-Domain"/>
</dbReference>
<evidence type="ECO:0000256" key="2">
    <source>
        <dbReference type="PROSITE-ProRule" id="PRU00703"/>
    </source>
</evidence>
<organism evidence="5 6">
    <name type="scientific">Teichococcus oryzae</name>
    <dbReference type="NCBI Taxonomy" id="1608942"/>
    <lineage>
        <taxon>Bacteria</taxon>
        <taxon>Pseudomonadati</taxon>
        <taxon>Pseudomonadota</taxon>
        <taxon>Alphaproteobacteria</taxon>
        <taxon>Acetobacterales</taxon>
        <taxon>Roseomonadaceae</taxon>
        <taxon>Roseomonas</taxon>
    </lineage>
</organism>
<dbReference type="Proteomes" id="UP000322110">
    <property type="component" value="Unassembled WGS sequence"/>
</dbReference>
<dbReference type="AlphaFoldDB" id="A0A5B2THW4"/>
<dbReference type="OrthoDB" id="9783590at2"/>
<reference evidence="5 6" key="1">
    <citation type="journal article" date="2015" name="Int. J. Syst. Evol. Microbiol.">
        <title>Roseomonas oryzae sp. nov., isolated from paddy rhizosphere soil.</title>
        <authorList>
            <person name="Ramaprasad E.V."/>
            <person name="Sasikala Ch."/>
            <person name="Ramana Ch.V."/>
        </authorList>
    </citation>
    <scope>NUCLEOTIDE SEQUENCE [LARGE SCALE GENOMIC DNA]</scope>
    <source>
        <strain evidence="5 6">KCTC 42542</strain>
    </source>
</reference>
<feature type="domain" description="BON" evidence="3">
    <location>
        <begin position="162"/>
        <end position="230"/>
    </location>
</feature>
<dbReference type="PROSITE" id="PS50914">
    <property type="entry name" value="BON"/>
    <property type="match status" value="1"/>
</dbReference>
<dbReference type="InterPro" id="IPR000644">
    <property type="entry name" value="CBS_dom"/>
</dbReference>
<dbReference type="Pfam" id="PF00571">
    <property type="entry name" value="CBS"/>
    <property type="match status" value="2"/>
</dbReference>
<dbReference type="InterPro" id="IPR046342">
    <property type="entry name" value="CBS_dom_sf"/>
</dbReference>
<name>A0A5B2THW4_9PROT</name>
<evidence type="ECO:0000313" key="5">
    <source>
        <dbReference type="EMBL" id="KAA2213693.1"/>
    </source>
</evidence>
<keyword evidence="6" id="KW-1185">Reference proteome</keyword>
<dbReference type="Gene3D" id="3.10.580.10">
    <property type="entry name" value="CBS-domain"/>
    <property type="match status" value="1"/>
</dbReference>
<evidence type="ECO:0000259" key="4">
    <source>
        <dbReference type="PROSITE" id="PS51371"/>
    </source>
</evidence>
<feature type="domain" description="CBS" evidence="4">
    <location>
        <begin position="99"/>
        <end position="155"/>
    </location>
</feature>
<dbReference type="PIRSF" id="PIRSF036990">
    <property type="entry name" value="UCP036990_CBS_BON"/>
    <property type="match status" value="1"/>
</dbReference>
<evidence type="ECO:0000256" key="1">
    <source>
        <dbReference type="ARBA" id="ARBA00023122"/>
    </source>
</evidence>
<dbReference type="CDD" id="cd04586">
    <property type="entry name" value="CBS_pair_BON_assoc"/>
    <property type="match status" value="1"/>
</dbReference>
<dbReference type="PANTHER" id="PTHR43080">
    <property type="entry name" value="CBS DOMAIN-CONTAINING PROTEIN CBSX3, MITOCHONDRIAL"/>
    <property type="match status" value="1"/>
</dbReference>
<dbReference type="Pfam" id="PF04972">
    <property type="entry name" value="BON"/>
    <property type="match status" value="1"/>
</dbReference>
<dbReference type="RefSeq" id="WP_149811350.1">
    <property type="nucleotide sequence ID" value="NZ_VUKA01000002.1"/>
</dbReference>
<evidence type="ECO:0000313" key="6">
    <source>
        <dbReference type="Proteomes" id="UP000322110"/>
    </source>
</evidence>
<dbReference type="SMART" id="SM00116">
    <property type="entry name" value="CBS"/>
    <property type="match status" value="2"/>
</dbReference>
<comment type="caution">
    <text evidence="5">The sequence shown here is derived from an EMBL/GenBank/DDBJ whole genome shotgun (WGS) entry which is preliminary data.</text>
</comment>
<sequence>MADQSLLARDLMTKEMVMVPADMPVTSLAQLLAEQSISAVPVTDAQGGLLGLVTEADLLRRLAGREDPTIGFLAGLFSNTDARAARYARTHGCEARDIMTTELVTVGPDTTAAHCASLMEKHRIKRLPVLQDGKLAGIVSRSDLLKAVLEPPAKIGTPGEQEDARIRAALKAEMRAQPWVPELYVFAEVAAGVVTLHGFVKSDEVRRGLRVLASRIEGVRQVEDKLTEFPYARFGAMI</sequence>
<dbReference type="InterPro" id="IPR007055">
    <property type="entry name" value="BON_dom"/>
</dbReference>
<proteinExistence type="predicted"/>
<dbReference type="PROSITE" id="PS51371">
    <property type="entry name" value="CBS"/>
    <property type="match status" value="2"/>
</dbReference>
<accession>A0A5B2THW4</accession>
<keyword evidence="1 2" id="KW-0129">CBS domain</keyword>
<dbReference type="EMBL" id="VUKA01000002">
    <property type="protein sequence ID" value="KAA2213693.1"/>
    <property type="molecule type" value="Genomic_DNA"/>
</dbReference>
<feature type="domain" description="CBS" evidence="4">
    <location>
        <begin position="12"/>
        <end position="69"/>
    </location>
</feature>
<protein>
    <submittedName>
        <fullName evidence="5">CBS domain-containing protein</fullName>
    </submittedName>
</protein>
<gene>
    <name evidence="5" type="ORF">F0Q34_06375</name>
</gene>
<dbReference type="Gene3D" id="3.30.1340.30">
    <property type="match status" value="1"/>
</dbReference>
<dbReference type="SUPFAM" id="SSF54631">
    <property type="entry name" value="CBS-domain pair"/>
    <property type="match status" value="1"/>
</dbReference>